<evidence type="ECO:0000313" key="3">
    <source>
        <dbReference type="Proteomes" id="UP000663760"/>
    </source>
</evidence>
<dbReference type="OrthoDB" id="1919622at2759"/>
<name>A0A7I8KDN6_SPIIN</name>
<protein>
    <recommendedName>
        <fullName evidence="1">DUF7870 domain-containing protein</fullName>
    </recommendedName>
</protein>
<accession>A0A7I8KDN6</accession>
<evidence type="ECO:0000313" key="2">
    <source>
        <dbReference type="EMBL" id="CAA7395801.1"/>
    </source>
</evidence>
<gene>
    <name evidence="2" type="ORF">SI8410_05006464</name>
</gene>
<keyword evidence="3" id="KW-1185">Reference proteome</keyword>
<sequence>MVEGQAAGRGRKASLRAATARRLDADRLEIRLPDCYVLRLVARSLLALIFVSFLMLNISPRSVYSTATAMAVATNGVLSRQVDDAFFLPTLFRDLKRRGLFHPGDRAMFLSHHAGSRLTRMVRQNRMELVTGCLGGGAARGCQGIIPDGTLDFVFSGNGFPDAELVDRALKVGGVAVVRLGSKQAVPYRMASNYRIVYIRTFDSTLVAMKKLVDKSQPTAVPRRRRLLALPEARKEALNMLEDVLLEPPQHSLSGRKSLESYLKRLRFLPDLTGDDLHSYPRRIFIEVVTKSSTTGGSGGDRSAARWFSHHYPTRKLPFEILRLELEEETPSASEELSEWLRSNLREEEYVVMKAEAGAVEAMIRSGATSLVDELFLECDDGWGNTGRLRRPYWEYLSLYGKLRDAGVAVHQWWWS</sequence>
<dbReference type="Pfam" id="PF25276">
    <property type="entry name" value="DUF7870"/>
    <property type="match status" value="1"/>
</dbReference>
<dbReference type="PANTHER" id="PTHR33597">
    <property type="entry name" value="OS02G0760400 PROTEIN"/>
    <property type="match status" value="1"/>
</dbReference>
<dbReference type="PANTHER" id="PTHR33597:SF11">
    <property type="entry name" value="OS07G0620600 PROTEIN"/>
    <property type="match status" value="1"/>
</dbReference>
<dbReference type="EMBL" id="LR746268">
    <property type="protein sequence ID" value="CAA7395801.1"/>
    <property type="molecule type" value="Genomic_DNA"/>
</dbReference>
<evidence type="ECO:0000259" key="1">
    <source>
        <dbReference type="Pfam" id="PF25276"/>
    </source>
</evidence>
<reference evidence="2" key="1">
    <citation type="submission" date="2020-02" db="EMBL/GenBank/DDBJ databases">
        <authorList>
            <person name="Scholz U."/>
            <person name="Mascher M."/>
            <person name="Fiebig A."/>
        </authorList>
    </citation>
    <scope>NUCLEOTIDE SEQUENCE</scope>
</reference>
<dbReference type="AlphaFoldDB" id="A0A7I8KDN6"/>
<dbReference type="Proteomes" id="UP000663760">
    <property type="component" value="Chromosome 5"/>
</dbReference>
<organism evidence="2 3">
    <name type="scientific">Spirodela intermedia</name>
    <name type="common">Intermediate duckweed</name>
    <dbReference type="NCBI Taxonomy" id="51605"/>
    <lineage>
        <taxon>Eukaryota</taxon>
        <taxon>Viridiplantae</taxon>
        <taxon>Streptophyta</taxon>
        <taxon>Embryophyta</taxon>
        <taxon>Tracheophyta</taxon>
        <taxon>Spermatophyta</taxon>
        <taxon>Magnoliopsida</taxon>
        <taxon>Liliopsida</taxon>
        <taxon>Araceae</taxon>
        <taxon>Lemnoideae</taxon>
        <taxon>Spirodela</taxon>
    </lineage>
</organism>
<dbReference type="InterPro" id="IPR057192">
    <property type="entry name" value="DUF7870"/>
</dbReference>
<feature type="domain" description="DUF7870" evidence="1">
    <location>
        <begin position="238"/>
        <end position="414"/>
    </location>
</feature>
<proteinExistence type="predicted"/>